<dbReference type="SMART" id="SM00587">
    <property type="entry name" value="CHK"/>
    <property type="match status" value="1"/>
</dbReference>
<reference evidence="2 3" key="1">
    <citation type="submission" date="2019-10" db="EMBL/GenBank/DDBJ databases">
        <title>Nocardia macrotermitis sp. nov. and Nocardia aurantia sp. nov., isolated from the gut of fungus growing-termite Macrotermes natalensis.</title>
        <authorList>
            <person name="Benndorf R."/>
            <person name="Schwitalla J."/>
            <person name="Martin K."/>
            <person name="De Beer W."/>
            <person name="Kaster A.-K."/>
            <person name="Vollmers J."/>
            <person name="Poulsen M."/>
            <person name="Beemelmanns C."/>
        </authorList>
    </citation>
    <scope>NUCLEOTIDE SEQUENCE [LARGE SCALE GENOMIC DNA]</scope>
    <source>
        <strain evidence="2 3">RB20</strain>
    </source>
</reference>
<dbReference type="OrthoDB" id="141068at2"/>
<dbReference type="PANTHER" id="PTHR11012">
    <property type="entry name" value="PROTEIN KINASE-LIKE DOMAIN-CONTAINING"/>
    <property type="match status" value="1"/>
</dbReference>
<dbReference type="PANTHER" id="PTHR11012:SF30">
    <property type="entry name" value="PROTEIN KINASE-LIKE DOMAIN-CONTAINING"/>
    <property type="match status" value="1"/>
</dbReference>
<dbReference type="Proteomes" id="UP000438448">
    <property type="component" value="Unassembled WGS sequence"/>
</dbReference>
<name>A0A7K0DEB8_9NOCA</name>
<proteinExistence type="predicted"/>
<dbReference type="Pfam" id="PF01636">
    <property type="entry name" value="APH"/>
    <property type="match status" value="1"/>
</dbReference>
<dbReference type="RefSeq" id="WP_153415881.1">
    <property type="nucleotide sequence ID" value="NZ_WEGK01000028.1"/>
</dbReference>
<dbReference type="SUPFAM" id="SSF56112">
    <property type="entry name" value="Protein kinase-like (PK-like)"/>
    <property type="match status" value="1"/>
</dbReference>
<dbReference type="AlphaFoldDB" id="A0A7K0DEB8"/>
<protein>
    <recommendedName>
        <fullName evidence="1">CHK kinase-like domain-containing protein</fullName>
    </recommendedName>
</protein>
<dbReference type="EMBL" id="WEGK01000028">
    <property type="protein sequence ID" value="MQY24140.1"/>
    <property type="molecule type" value="Genomic_DNA"/>
</dbReference>
<dbReference type="Gene3D" id="3.90.1200.10">
    <property type="match status" value="1"/>
</dbReference>
<keyword evidence="3" id="KW-1185">Reference proteome</keyword>
<comment type="caution">
    <text evidence="2">The sequence shown here is derived from an EMBL/GenBank/DDBJ whole genome shotgun (WGS) entry which is preliminary data.</text>
</comment>
<dbReference type="InterPro" id="IPR015897">
    <property type="entry name" value="CHK_kinase-like"/>
</dbReference>
<dbReference type="InterPro" id="IPR011009">
    <property type="entry name" value="Kinase-like_dom_sf"/>
</dbReference>
<dbReference type="InterPro" id="IPR002575">
    <property type="entry name" value="Aminoglycoside_PTrfase"/>
</dbReference>
<feature type="domain" description="CHK kinase-like" evidence="1">
    <location>
        <begin position="112"/>
        <end position="287"/>
    </location>
</feature>
<evidence type="ECO:0000259" key="1">
    <source>
        <dbReference type="SMART" id="SM00587"/>
    </source>
</evidence>
<evidence type="ECO:0000313" key="2">
    <source>
        <dbReference type="EMBL" id="MQY24140.1"/>
    </source>
</evidence>
<gene>
    <name evidence="2" type="ORF">NRB20_72730</name>
</gene>
<organism evidence="2 3">
    <name type="scientific">Nocardia macrotermitis</name>
    <dbReference type="NCBI Taxonomy" id="2585198"/>
    <lineage>
        <taxon>Bacteria</taxon>
        <taxon>Bacillati</taxon>
        <taxon>Actinomycetota</taxon>
        <taxon>Actinomycetes</taxon>
        <taxon>Mycobacteriales</taxon>
        <taxon>Nocardiaceae</taxon>
        <taxon>Nocardia</taxon>
    </lineage>
</organism>
<sequence>MKNTAPYDEAVVLSPQWLTELLGAKYSGAVVTGTEVVERLETVATKVRFRVEYAEPTDAPTALCAKGYFNPALRRGTRTEADFYSLVAHHLPLRTPPCVHAAVDEDTGHALVVMHDLVAAGAHFLDPRVGYGAEQAAATLDQLAALHAATWNGKLPVLEGNFPPRPVSLSKYLTVDQLQSQLDDGRAQAISTKTHSADRLIAAMGTIGALSQEAGTCLVHGDLHTGNIYQFPDGSPGLIDWQVVQHGVWALDVAYHLATVLHPDDLAEHERELVDRYRDRLAAHGVTPPDRDRAWWLYRALLPYGLFMWAITRAVDRPIIEHLTDRLARAVERHRSLDLLGV</sequence>
<evidence type="ECO:0000313" key="3">
    <source>
        <dbReference type="Proteomes" id="UP000438448"/>
    </source>
</evidence>
<accession>A0A7K0DEB8</accession>